<keyword evidence="2" id="KW-1185">Reference proteome</keyword>
<organism evidence="1 2">
    <name type="scientific">Paenibacillus suaedae</name>
    <dbReference type="NCBI Taxonomy" id="3077233"/>
    <lineage>
        <taxon>Bacteria</taxon>
        <taxon>Bacillati</taxon>
        <taxon>Bacillota</taxon>
        <taxon>Bacilli</taxon>
        <taxon>Bacillales</taxon>
        <taxon>Paenibacillaceae</taxon>
        <taxon>Paenibacillus</taxon>
    </lineage>
</organism>
<dbReference type="Proteomes" id="UP001250538">
    <property type="component" value="Unassembled WGS sequence"/>
</dbReference>
<dbReference type="EMBL" id="JAVYAA010000006">
    <property type="protein sequence ID" value="MDT8978945.1"/>
    <property type="molecule type" value="Genomic_DNA"/>
</dbReference>
<dbReference type="AlphaFoldDB" id="A0AAJ2N6T5"/>
<proteinExistence type="predicted"/>
<evidence type="ECO:0000313" key="2">
    <source>
        <dbReference type="Proteomes" id="UP001250538"/>
    </source>
</evidence>
<sequence length="50" mass="5552">MIANSIARLEAALNTLPEQFQALQEEVYQPRTLSLNQALMFAANSLTDKS</sequence>
<name>A0AAJ2N6T5_9BACL</name>
<protein>
    <submittedName>
        <fullName evidence="1">Uncharacterized protein</fullName>
    </submittedName>
</protein>
<reference evidence="2" key="1">
    <citation type="submission" date="2023-09" db="EMBL/GenBank/DDBJ databases">
        <title>Paenibacillus sp. chi10 Genome sequencing and assembly.</title>
        <authorList>
            <person name="Kim I."/>
        </authorList>
    </citation>
    <scope>NUCLEOTIDE SEQUENCE [LARGE SCALE GENOMIC DNA]</scope>
    <source>
        <strain evidence="2">chi10</strain>
    </source>
</reference>
<accession>A0AAJ2N6T5</accession>
<gene>
    <name evidence="1" type="ORF">RQP50_22150</name>
</gene>
<evidence type="ECO:0000313" key="1">
    <source>
        <dbReference type="EMBL" id="MDT8978945.1"/>
    </source>
</evidence>
<comment type="caution">
    <text evidence="1">The sequence shown here is derived from an EMBL/GenBank/DDBJ whole genome shotgun (WGS) entry which is preliminary data.</text>
</comment>
<dbReference type="RefSeq" id="WP_315746781.1">
    <property type="nucleotide sequence ID" value="NZ_JAVYAA010000006.1"/>
</dbReference>